<reference evidence="6 7" key="1">
    <citation type="submission" date="2019-04" db="EMBL/GenBank/DDBJ databases">
        <title>Genome sequencing of Streptococcus rubneri DSM 26920(T).</title>
        <authorList>
            <person name="Kook J.-K."/>
            <person name="Park S.-N."/>
            <person name="Lim Y.K."/>
        </authorList>
    </citation>
    <scope>NUCLEOTIDE SEQUENCE [LARGE SCALE GENOMIC DNA]</scope>
    <source>
        <strain evidence="6 7">DSM 26920</strain>
    </source>
</reference>
<name>A0A4Z1DXL7_9STRE</name>
<dbReference type="InterPro" id="IPR038665">
    <property type="entry name" value="Voltage-dep_anion_channel_sf"/>
</dbReference>
<dbReference type="CDD" id="cd09325">
    <property type="entry name" value="TDT_C4-dicarb_trans"/>
    <property type="match status" value="1"/>
</dbReference>
<feature type="transmembrane region" description="Helical" evidence="5">
    <location>
        <begin position="241"/>
        <end position="260"/>
    </location>
</feature>
<dbReference type="Proteomes" id="UP000297986">
    <property type="component" value="Unassembled WGS sequence"/>
</dbReference>
<feature type="transmembrane region" description="Helical" evidence="5">
    <location>
        <begin position="95"/>
        <end position="112"/>
    </location>
</feature>
<evidence type="ECO:0000256" key="4">
    <source>
        <dbReference type="ARBA" id="ARBA00023136"/>
    </source>
</evidence>
<proteinExistence type="predicted"/>
<dbReference type="PANTHER" id="PTHR37955:SF1">
    <property type="entry name" value="DEP DOMAIN-CONTAINING PROTEIN"/>
    <property type="match status" value="1"/>
</dbReference>
<dbReference type="Gene3D" id="1.50.10.150">
    <property type="entry name" value="Voltage-dependent anion channel"/>
    <property type="match status" value="1"/>
</dbReference>
<feature type="transmembrane region" description="Helical" evidence="5">
    <location>
        <begin position="210"/>
        <end position="229"/>
    </location>
</feature>
<dbReference type="InterPro" id="IPR052951">
    <property type="entry name" value="Tellurite_res_ion_channel"/>
</dbReference>
<evidence type="ECO:0000313" key="7">
    <source>
        <dbReference type="Proteomes" id="UP000297986"/>
    </source>
</evidence>
<protein>
    <submittedName>
        <fullName evidence="6">TDT family transporter</fullName>
    </submittedName>
</protein>
<dbReference type="EMBL" id="SRRP01000001">
    <property type="protein sequence ID" value="TGN92685.1"/>
    <property type="molecule type" value="Genomic_DNA"/>
</dbReference>
<feature type="transmembrane region" description="Helical" evidence="5">
    <location>
        <begin position="64"/>
        <end position="83"/>
    </location>
</feature>
<dbReference type="RefSeq" id="WP_135782922.1">
    <property type="nucleotide sequence ID" value="NZ_MRXY01000008.1"/>
</dbReference>
<feature type="transmembrane region" description="Helical" evidence="5">
    <location>
        <begin position="150"/>
        <end position="170"/>
    </location>
</feature>
<evidence type="ECO:0000256" key="5">
    <source>
        <dbReference type="SAM" id="Phobius"/>
    </source>
</evidence>
<feature type="transmembrane region" description="Helical" evidence="5">
    <location>
        <begin position="272"/>
        <end position="295"/>
    </location>
</feature>
<comment type="caution">
    <text evidence="6">The sequence shown here is derived from an EMBL/GenBank/DDBJ whole genome shotgun (WGS) entry which is preliminary data.</text>
</comment>
<dbReference type="GO" id="GO:0005886">
    <property type="term" value="C:plasma membrane"/>
    <property type="evidence" value="ECO:0007669"/>
    <property type="project" value="TreeGrafter"/>
</dbReference>
<evidence type="ECO:0000256" key="2">
    <source>
        <dbReference type="ARBA" id="ARBA00022692"/>
    </source>
</evidence>
<dbReference type="AlphaFoldDB" id="A0A4Z1DXL7"/>
<dbReference type="InterPro" id="IPR004695">
    <property type="entry name" value="SLAC1/Mae1/Ssu1/TehA"/>
</dbReference>
<keyword evidence="2 5" id="KW-0812">Transmembrane</keyword>
<sequence>MKKIPLAFSGCLLGLAGVGNLLSDTFPALAHVFSLMSLVLWFFFLGHHLIHWQETRKELQEPTLLSGMATFPMAGMLLSTYLLRLFPTFGWLAQTVWWSAFLLDLSLMLYFTKTHILLGPRAKATPSWTVLYVGIAVVALTYPVVGVAELAYLTLGFGFVLAFFLYPLIYCDMKKNPLPSHLLGQEGIYCAPFSLLLAALVRVAGASLPVWFLLIMVILSQGFYFFVLTRLPRMLKGGFQPAFSALTFPTVITATSLKMVQGLLQIPLLSPLVWLETVLCLVILVSVLLGFVANLKEKEQVNQ</sequence>
<dbReference type="GO" id="GO:0046583">
    <property type="term" value="F:monoatomic cation efflux transmembrane transporter activity"/>
    <property type="evidence" value="ECO:0007669"/>
    <property type="project" value="TreeGrafter"/>
</dbReference>
<evidence type="ECO:0000313" key="6">
    <source>
        <dbReference type="EMBL" id="TGN92685.1"/>
    </source>
</evidence>
<keyword evidence="3 5" id="KW-1133">Transmembrane helix</keyword>
<organism evidence="6 7">
    <name type="scientific">Streptococcus rubneri</name>
    <dbReference type="NCBI Taxonomy" id="1234680"/>
    <lineage>
        <taxon>Bacteria</taxon>
        <taxon>Bacillati</taxon>
        <taxon>Bacillota</taxon>
        <taxon>Bacilli</taxon>
        <taxon>Lactobacillales</taxon>
        <taxon>Streptococcaceae</taxon>
        <taxon>Streptococcus</taxon>
    </lineage>
</organism>
<feature type="transmembrane region" description="Helical" evidence="5">
    <location>
        <begin position="182"/>
        <end position="204"/>
    </location>
</feature>
<comment type="subcellular location">
    <subcellularLocation>
        <location evidence="1">Membrane</location>
        <topology evidence="1">Multi-pass membrane protein</topology>
    </subcellularLocation>
</comment>
<dbReference type="OrthoDB" id="309023at2"/>
<feature type="transmembrane region" description="Helical" evidence="5">
    <location>
        <begin position="33"/>
        <end position="52"/>
    </location>
</feature>
<evidence type="ECO:0000256" key="1">
    <source>
        <dbReference type="ARBA" id="ARBA00004141"/>
    </source>
</evidence>
<evidence type="ECO:0000256" key="3">
    <source>
        <dbReference type="ARBA" id="ARBA00022989"/>
    </source>
</evidence>
<dbReference type="Pfam" id="PF03595">
    <property type="entry name" value="SLAC1"/>
    <property type="match status" value="1"/>
</dbReference>
<feature type="transmembrane region" description="Helical" evidence="5">
    <location>
        <begin position="124"/>
        <end position="144"/>
    </location>
</feature>
<dbReference type="PANTHER" id="PTHR37955">
    <property type="entry name" value="TELLURITE RESISTANCE PROTEIN TEHA"/>
    <property type="match status" value="1"/>
</dbReference>
<accession>A0A4Z1DXL7</accession>
<keyword evidence="7" id="KW-1185">Reference proteome</keyword>
<keyword evidence="4 5" id="KW-0472">Membrane</keyword>
<gene>
    <name evidence="6" type="ORF">E5S68_07150</name>
</gene>